<dbReference type="PANTHER" id="PTHR30570:SF1">
    <property type="entry name" value="PHOSPHATE-BINDING PROTEIN PSTS"/>
    <property type="match status" value="1"/>
</dbReference>
<dbReference type="Gene3D" id="3.40.190.10">
    <property type="entry name" value="Periplasmic binding protein-like II"/>
    <property type="match status" value="2"/>
</dbReference>
<protein>
    <submittedName>
        <fullName evidence="3">Phosphate binding protein</fullName>
    </submittedName>
</protein>
<feature type="domain" description="PBP" evidence="2">
    <location>
        <begin position="46"/>
        <end position="282"/>
    </location>
</feature>
<gene>
    <name evidence="3" type="ORF">NCTC11343_03145</name>
</gene>
<dbReference type="AlphaFoldDB" id="A0A2X2J831"/>
<sequence length="312" mass="34996">MMYHMRKYKMILVMLGICMGIFVSCENKTKQTKESDDILTGKLPVIVDQTLLPIIQESADVFESSYPNSSLELIARPEIKAVNALLGDSAYVVVLTRKLTNEEDSYFKKRGIQPKIFQMASDAVVLINNRNSADTIMPQKDVKSLLEGNLAGQRLIFDNANSSTLRYLKDYFKLNKIDPKAVSALKDSEDVMKYVSENANTVGVIGYNWYLKAVEKNSNLLDKIRTLSIESVGKEGEKVSFYRPSQSTIADGLYPFVRPVYIMNYQPNMGLGLGFSAFLTGDRGQRIVLKAGLVPATMPGREIIIRDESYIK</sequence>
<dbReference type="PANTHER" id="PTHR30570">
    <property type="entry name" value="PERIPLASMIC PHOSPHATE BINDING COMPONENT OF PHOSPHATE ABC TRANSPORTER"/>
    <property type="match status" value="1"/>
</dbReference>
<reference evidence="3 4" key="1">
    <citation type="submission" date="2018-06" db="EMBL/GenBank/DDBJ databases">
        <authorList>
            <consortium name="Pathogen Informatics"/>
            <person name="Doyle S."/>
        </authorList>
    </citation>
    <scope>NUCLEOTIDE SEQUENCE [LARGE SCALE GENOMIC DNA]</scope>
    <source>
        <strain evidence="3 4">NCTC11343</strain>
    </source>
</reference>
<proteinExistence type="predicted"/>
<evidence type="ECO:0000256" key="1">
    <source>
        <dbReference type="ARBA" id="ARBA00022729"/>
    </source>
</evidence>
<dbReference type="SUPFAM" id="SSF53850">
    <property type="entry name" value="Periplasmic binding protein-like II"/>
    <property type="match status" value="1"/>
</dbReference>
<organism evidence="3 4">
    <name type="scientific">Sphingobacterium multivorum</name>
    <dbReference type="NCBI Taxonomy" id="28454"/>
    <lineage>
        <taxon>Bacteria</taxon>
        <taxon>Pseudomonadati</taxon>
        <taxon>Bacteroidota</taxon>
        <taxon>Sphingobacteriia</taxon>
        <taxon>Sphingobacteriales</taxon>
        <taxon>Sphingobacteriaceae</taxon>
        <taxon>Sphingobacterium</taxon>
    </lineage>
</organism>
<evidence type="ECO:0000259" key="2">
    <source>
        <dbReference type="Pfam" id="PF12849"/>
    </source>
</evidence>
<dbReference type="InterPro" id="IPR024370">
    <property type="entry name" value="PBP_domain"/>
</dbReference>
<name>A0A2X2J831_SPHMU</name>
<evidence type="ECO:0000313" key="4">
    <source>
        <dbReference type="Proteomes" id="UP000251241"/>
    </source>
</evidence>
<dbReference type="Pfam" id="PF12849">
    <property type="entry name" value="PBP_like_2"/>
    <property type="match status" value="1"/>
</dbReference>
<accession>A0A2X2J831</accession>
<dbReference type="PROSITE" id="PS51257">
    <property type="entry name" value="PROKAR_LIPOPROTEIN"/>
    <property type="match status" value="1"/>
</dbReference>
<keyword evidence="1" id="KW-0732">Signal</keyword>
<dbReference type="EMBL" id="UAUU01000009">
    <property type="protein sequence ID" value="SPZ87843.1"/>
    <property type="molecule type" value="Genomic_DNA"/>
</dbReference>
<dbReference type="InterPro" id="IPR050811">
    <property type="entry name" value="Phosphate_ABC_transporter"/>
</dbReference>
<evidence type="ECO:0000313" key="3">
    <source>
        <dbReference type="EMBL" id="SPZ87843.1"/>
    </source>
</evidence>
<dbReference type="Proteomes" id="UP000251241">
    <property type="component" value="Unassembled WGS sequence"/>
</dbReference>